<protein>
    <submittedName>
        <fullName evidence="2">Uncharacterized protein</fullName>
    </submittedName>
</protein>
<keyword evidence="1" id="KW-0732">Signal</keyword>
<feature type="chain" id="PRO_5002999294" evidence="1">
    <location>
        <begin position="19"/>
        <end position="358"/>
    </location>
</feature>
<dbReference type="AlphaFoldDB" id="C9MN46"/>
<sequence>MSFWIWLCLTFVSLSASAQNAIEIGDEISYEFTNSWSYSAKGDETDYGEQLFKPTGKNNLLLPYTSLYESTPNSVYSSFTLTALSSSAYGTVFRLHINQPCYPLDNQYASLDSVIQFITQHDIILAYNSSLDQYIICNSHELYPSFSKLPKSGISYRILDKEHDSFSDILVKNNNTRSFEILKYLINVICPGLKLAIMAQSIPWQDKVTITGKPLDGSSRTMSYCNTTDKVSNENFYRDIKSEEYVSDYMFDYLNGNSEGEIDSIEVDSISDDSIEYEAVCDTAIAEVVDDDTDSVVIDTTEIDNDCDSLTEDFHPLYNKIKIHITPDGFVAEYNITSTIKLGTALWERRIRLRRKNN</sequence>
<dbReference type="OrthoDB" id="1072102at2"/>
<evidence type="ECO:0000256" key="1">
    <source>
        <dbReference type="SAM" id="SignalP"/>
    </source>
</evidence>
<evidence type="ECO:0000313" key="3">
    <source>
        <dbReference type="Proteomes" id="UP000003327"/>
    </source>
</evidence>
<evidence type="ECO:0000313" key="2">
    <source>
        <dbReference type="EMBL" id="EEX19015.1"/>
    </source>
</evidence>
<organism evidence="2 3">
    <name type="scientific">Prevotella veroralis F0319</name>
    <dbReference type="NCBI Taxonomy" id="649761"/>
    <lineage>
        <taxon>Bacteria</taxon>
        <taxon>Pseudomonadati</taxon>
        <taxon>Bacteroidota</taxon>
        <taxon>Bacteroidia</taxon>
        <taxon>Bacteroidales</taxon>
        <taxon>Prevotellaceae</taxon>
        <taxon>Prevotella</taxon>
    </lineage>
</organism>
<dbReference type="STRING" id="649761.HMPREF0973_01031"/>
<gene>
    <name evidence="2" type="ORF">HMPREF0973_01031</name>
</gene>
<dbReference type="RefSeq" id="WP_004382672.1">
    <property type="nucleotide sequence ID" value="NZ_GG698712.1"/>
</dbReference>
<feature type="signal peptide" evidence="1">
    <location>
        <begin position="1"/>
        <end position="18"/>
    </location>
</feature>
<dbReference type="Proteomes" id="UP000003327">
    <property type="component" value="Unassembled WGS sequence"/>
</dbReference>
<reference evidence="2 3" key="1">
    <citation type="submission" date="2009-09" db="EMBL/GenBank/DDBJ databases">
        <authorList>
            <person name="Weinstock G."/>
            <person name="Sodergren E."/>
            <person name="Clifton S."/>
            <person name="Fulton L."/>
            <person name="Fulton B."/>
            <person name="Courtney L."/>
            <person name="Fronick C."/>
            <person name="Harrison M."/>
            <person name="Strong C."/>
            <person name="Farmer C."/>
            <person name="Delahaunty K."/>
            <person name="Markovic C."/>
            <person name="Hall O."/>
            <person name="Minx P."/>
            <person name="Tomlinson C."/>
            <person name="Mitreva M."/>
            <person name="Nelson J."/>
            <person name="Hou S."/>
            <person name="Wollam A."/>
            <person name="Pepin K.H."/>
            <person name="Johnson M."/>
            <person name="Bhonagiri V."/>
            <person name="Nash W.E."/>
            <person name="Warren W."/>
            <person name="Chinwalla A."/>
            <person name="Mardis E.R."/>
            <person name="Wilson R.K."/>
        </authorList>
    </citation>
    <scope>NUCLEOTIDE SEQUENCE [LARGE SCALE GENOMIC DNA]</scope>
    <source>
        <strain evidence="2 3">F0319</strain>
    </source>
</reference>
<keyword evidence="3" id="KW-1185">Reference proteome</keyword>
<dbReference type="EMBL" id="ACVA01000021">
    <property type="protein sequence ID" value="EEX19015.1"/>
    <property type="molecule type" value="Genomic_DNA"/>
</dbReference>
<comment type="caution">
    <text evidence="2">The sequence shown here is derived from an EMBL/GenBank/DDBJ whole genome shotgun (WGS) entry which is preliminary data.</text>
</comment>
<name>C9MN46_9BACT</name>
<dbReference type="HOGENOM" id="CLU_773524_0_0_10"/>
<proteinExistence type="predicted"/>
<accession>C9MN46</accession>